<dbReference type="InterPro" id="IPR051398">
    <property type="entry name" value="Polysacch_Deacetylase"/>
</dbReference>
<keyword evidence="4" id="KW-1185">Reference proteome</keyword>
<keyword evidence="1" id="KW-0732">Signal</keyword>
<comment type="caution">
    <text evidence="3">The sequence shown here is derived from an EMBL/GenBank/DDBJ whole genome shotgun (WGS) entry which is preliminary data.</text>
</comment>
<dbReference type="CDD" id="cd10918">
    <property type="entry name" value="CE4_NodB_like_5s_6s"/>
    <property type="match status" value="1"/>
</dbReference>
<dbReference type="EMBL" id="BJNG01000014">
    <property type="protein sequence ID" value="GEC19153.1"/>
    <property type="molecule type" value="Genomic_DNA"/>
</dbReference>
<dbReference type="InterPro" id="IPR011330">
    <property type="entry name" value="Glyco_hydro/deAcase_b/a-brl"/>
</dbReference>
<evidence type="ECO:0000256" key="1">
    <source>
        <dbReference type="ARBA" id="ARBA00022729"/>
    </source>
</evidence>
<dbReference type="Proteomes" id="UP000320338">
    <property type="component" value="Unassembled WGS sequence"/>
</dbReference>
<dbReference type="Gene3D" id="3.20.20.370">
    <property type="entry name" value="Glycoside hydrolase/deacetylase"/>
    <property type="match status" value="1"/>
</dbReference>
<dbReference type="GO" id="GO:0016810">
    <property type="term" value="F:hydrolase activity, acting on carbon-nitrogen (but not peptide) bonds"/>
    <property type="evidence" value="ECO:0007669"/>
    <property type="project" value="InterPro"/>
</dbReference>
<protein>
    <recommendedName>
        <fullName evidence="2">NodB homology domain-containing protein</fullName>
    </recommendedName>
</protein>
<name>A0A4Y3WJX4_9PSEU</name>
<proteinExistence type="predicted"/>
<evidence type="ECO:0000313" key="4">
    <source>
        <dbReference type="Proteomes" id="UP000320338"/>
    </source>
</evidence>
<dbReference type="GO" id="GO:0005975">
    <property type="term" value="P:carbohydrate metabolic process"/>
    <property type="evidence" value="ECO:0007669"/>
    <property type="project" value="InterPro"/>
</dbReference>
<dbReference type="RefSeq" id="WP_170183686.1">
    <property type="nucleotide sequence ID" value="NZ_BAAARZ010000048.1"/>
</dbReference>
<dbReference type="Pfam" id="PF01522">
    <property type="entry name" value="Polysacc_deac_1"/>
    <property type="match status" value="1"/>
</dbReference>
<evidence type="ECO:0000259" key="2">
    <source>
        <dbReference type="PROSITE" id="PS51677"/>
    </source>
</evidence>
<sequence length="332" mass="36499">MTSRTAALARVLTTTRLDRLARLSWRGLLVLNYHRIGRPGPADDPDLYSCTPEEFDHHVRLLADRFEVVAAGSEDWQTGGPARRVAITVDDGYRDQMQAAEILAGHGLAGTFFITTGFVDEPSHAWWDEIAWLTGGERADLPESRWLPGGLAASTEPTRYRRRVNTAFKALAGDDGERFLDDLAGWTGRPRLTGELAADQWMDWAMVRELDRLGMEVGAHSVTHPVLATLGADRQHEEIAGSVRRLRAELDGTVDLFSYPVGARTSFDETTRAQLTELGVRRAFSFYGGVNAPDHSDPMDIARAGVFRDHTPEVVAAMAAVPGVLCAPSRHA</sequence>
<dbReference type="AlphaFoldDB" id="A0A4Y3WJX4"/>
<feature type="domain" description="NodB homology" evidence="2">
    <location>
        <begin position="83"/>
        <end position="332"/>
    </location>
</feature>
<accession>A0A4Y3WJX4</accession>
<dbReference type="PANTHER" id="PTHR34216">
    <property type="match status" value="1"/>
</dbReference>
<dbReference type="SUPFAM" id="SSF88713">
    <property type="entry name" value="Glycoside hydrolase/deacetylase"/>
    <property type="match status" value="1"/>
</dbReference>
<evidence type="ECO:0000313" key="3">
    <source>
        <dbReference type="EMBL" id="GEC19153.1"/>
    </source>
</evidence>
<reference evidence="3 4" key="1">
    <citation type="submission" date="2019-06" db="EMBL/GenBank/DDBJ databases">
        <title>Whole genome shotgun sequence of Pseudonocardia hydrocarbonoxydans NBRC 14498.</title>
        <authorList>
            <person name="Hosoyama A."/>
            <person name="Uohara A."/>
            <person name="Ohji S."/>
            <person name="Ichikawa N."/>
        </authorList>
    </citation>
    <scope>NUCLEOTIDE SEQUENCE [LARGE SCALE GENOMIC DNA]</scope>
    <source>
        <strain evidence="3 4">NBRC 14498</strain>
    </source>
</reference>
<dbReference type="PANTHER" id="PTHR34216:SF7">
    <property type="entry name" value="POLY-BETA-1,6-N-ACETYL-D-GLUCOSAMINE N-DEACETYLASE"/>
    <property type="match status" value="1"/>
</dbReference>
<gene>
    <name evidence="3" type="ORF">PHY01_14360</name>
</gene>
<organism evidence="3 4">
    <name type="scientific">Pseudonocardia hydrocarbonoxydans</name>
    <dbReference type="NCBI Taxonomy" id="76726"/>
    <lineage>
        <taxon>Bacteria</taxon>
        <taxon>Bacillati</taxon>
        <taxon>Actinomycetota</taxon>
        <taxon>Actinomycetes</taxon>
        <taxon>Pseudonocardiales</taxon>
        <taxon>Pseudonocardiaceae</taxon>
        <taxon>Pseudonocardia</taxon>
    </lineage>
</organism>
<dbReference type="InterPro" id="IPR002509">
    <property type="entry name" value="NODB_dom"/>
</dbReference>
<dbReference type="PROSITE" id="PS51677">
    <property type="entry name" value="NODB"/>
    <property type="match status" value="1"/>
</dbReference>